<dbReference type="EMBL" id="QENQ01000001">
    <property type="protein sequence ID" value="PVX29340.1"/>
    <property type="molecule type" value="Genomic_DNA"/>
</dbReference>
<name>A0A2U0SDD8_9SPHN</name>
<evidence type="ECO:0000256" key="1">
    <source>
        <dbReference type="ARBA" id="ARBA00000085"/>
    </source>
</evidence>
<organism evidence="14 15">
    <name type="scientific">Sphingomonas pokkalii</name>
    <dbReference type="NCBI Taxonomy" id="2175090"/>
    <lineage>
        <taxon>Bacteria</taxon>
        <taxon>Pseudomonadati</taxon>
        <taxon>Pseudomonadota</taxon>
        <taxon>Alphaproteobacteria</taxon>
        <taxon>Sphingomonadales</taxon>
        <taxon>Sphingomonadaceae</taxon>
        <taxon>Sphingomonas</taxon>
    </lineage>
</organism>
<dbReference type="GO" id="GO:0005886">
    <property type="term" value="C:plasma membrane"/>
    <property type="evidence" value="ECO:0007669"/>
    <property type="project" value="TreeGrafter"/>
</dbReference>
<dbReference type="InterPro" id="IPR003594">
    <property type="entry name" value="HATPase_dom"/>
</dbReference>
<dbReference type="SMART" id="SM00388">
    <property type="entry name" value="HisKA"/>
    <property type="match status" value="1"/>
</dbReference>
<evidence type="ECO:0000256" key="4">
    <source>
        <dbReference type="ARBA" id="ARBA00022553"/>
    </source>
</evidence>
<dbReference type="InterPro" id="IPR050428">
    <property type="entry name" value="TCS_sensor_his_kinase"/>
</dbReference>
<keyword evidence="10 11" id="KW-0472">Membrane</keyword>
<dbReference type="InterPro" id="IPR003661">
    <property type="entry name" value="HisK_dim/P_dom"/>
</dbReference>
<dbReference type="PROSITE" id="PS50885">
    <property type="entry name" value="HAMP"/>
    <property type="match status" value="1"/>
</dbReference>
<comment type="catalytic activity">
    <reaction evidence="1">
        <text>ATP + protein L-histidine = ADP + protein N-phospho-L-histidine.</text>
        <dbReference type="EC" id="2.7.13.3"/>
    </reaction>
</comment>
<evidence type="ECO:0000256" key="10">
    <source>
        <dbReference type="ARBA" id="ARBA00023136"/>
    </source>
</evidence>
<dbReference type="InterPro" id="IPR036097">
    <property type="entry name" value="HisK_dim/P_sf"/>
</dbReference>
<keyword evidence="8 11" id="KW-1133">Transmembrane helix</keyword>
<dbReference type="PRINTS" id="PR00344">
    <property type="entry name" value="BCTRLSENSOR"/>
</dbReference>
<dbReference type="CDD" id="cd00075">
    <property type="entry name" value="HATPase"/>
    <property type="match status" value="1"/>
</dbReference>
<dbReference type="OrthoDB" id="913606at2"/>
<dbReference type="EC" id="2.7.13.3" evidence="3"/>
<feature type="domain" description="Histidine kinase" evidence="12">
    <location>
        <begin position="268"/>
        <end position="466"/>
    </location>
</feature>
<evidence type="ECO:0000256" key="7">
    <source>
        <dbReference type="ARBA" id="ARBA00022777"/>
    </source>
</evidence>
<dbReference type="PANTHER" id="PTHR45436">
    <property type="entry name" value="SENSOR HISTIDINE KINASE YKOH"/>
    <property type="match status" value="1"/>
</dbReference>
<dbReference type="GO" id="GO:0000155">
    <property type="term" value="F:phosphorelay sensor kinase activity"/>
    <property type="evidence" value="ECO:0007669"/>
    <property type="project" value="InterPro"/>
</dbReference>
<keyword evidence="7 14" id="KW-0418">Kinase</keyword>
<evidence type="ECO:0000256" key="8">
    <source>
        <dbReference type="ARBA" id="ARBA00022989"/>
    </source>
</evidence>
<feature type="domain" description="HAMP" evidence="13">
    <location>
        <begin position="213"/>
        <end position="260"/>
    </location>
</feature>
<evidence type="ECO:0000256" key="6">
    <source>
        <dbReference type="ARBA" id="ARBA00022692"/>
    </source>
</evidence>
<reference evidence="14 15" key="1">
    <citation type="submission" date="2018-05" db="EMBL/GenBank/DDBJ databases">
        <title>Description of Sphingomonas pokkalii sp nov, isolated from the rhizosphere of saline tolerant pokkali rice and its draft genome analysis.</title>
        <authorList>
            <person name="Menon R."/>
            <person name="Kumari S."/>
            <person name="Rameshkumar N."/>
        </authorList>
    </citation>
    <scope>NUCLEOTIDE SEQUENCE [LARGE SCALE GENOMIC DNA]</scope>
    <source>
        <strain evidence="14 15">L3B27</strain>
    </source>
</reference>
<sequence length="466" mass="50348">MWAWIGTLRKSMFAQMAALTALFLGWGLYAFVLKPIFDMPPTARAQRPLQATESELRTALHQFVVASRTDAKGTPSIAQDPVIAAVQARNPGFRYYVRIDERIFGNGEPVMFQSLKLDRVVRAHRELTDAGICSQMEKIVDGAGGDDYASFHICDRLTYFEYRNLKNPIEPGKVEQIGIFDKLLRPFSGNFLLAAGGVFTIFALIFSVHILSIRRIARLARSIDPQRLDAKLPEKGVATEILPLVRAVNHLIGEVDAAQRRSTFFLSAAAHEMRTPLTVLRTRLELMDDGAQKDKLVGDVQRLTALVNQLLKLMSIGNRRDVTGFADLVAVAGKAMRQLAPVAEAAGVDLRFESDVPMLEVPGEETLIGSAISNLIDNAISFAPAGSVVEVCVDATGAVTVRDHGAGLGEGDPALLFEPFARPAASRRGFGLGLAIVSAVARLHGGSARAANAPGGGAEFIVTFSS</sequence>
<dbReference type="AlphaFoldDB" id="A0A2U0SDD8"/>
<evidence type="ECO:0000313" key="14">
    <source>
        <dbReference type="EMBL" id="PVX29340.1"/>
    </source>
</evidence>
<dbReference type="InterPro" id="IPR004358">
    <property type="entry name" value="Sig_transdc_His_kin-like_C"/>
</dbReference>
<dbReference type="SUPFAM" id="SSF47384">
    <property type="entry name" value="Homodimeric domain of signal transducing histidine kinase"/>
    <property type="match status" value="1"/>
</dbReference>
<evidence type="ECO:0000313" key="15">
    <source>
        <dbReference type="Proteomes" id="UP000245890"/>
    </source>
</evidence>
<evidence type="ECO:0000259" key="13">
    <source>
        <dbReference type="PROSITE" id="PS50885"/>
    </source>
</evidence>
<dbReference type="Pfam" id="PF02518">
    <property type="entry name" value="HATPase_c"/>
    <property type="match status" value="1"/>
</dbReference>
<dbReference type="Pfam" id="PF00512">
    <property type="entry name" value="HisKA"/>
    <property type="match status" value="1"/>
</dbReference>
<keyword evidence="4" id="KW-0597">Phosphoprotein</keyword>
<gene>
    <name evidence="14" type="ORF">DD559_08420</name>
</gene>
<evidence type="ECO:0000256" key="11">
    <source>
        <dbReference type="SAM" id="Phobius"/>
    </source>
</evidence>
<keyword evidence="15" id="KW-1185">Reference proteome</keyword>
<dbReference type="Gene3D" id="1.10.287.130">
    <property type="match status" value="1"/>
</dbReference>
<dbReference type="InterPro" id="IPR005467">
    <property type="entry name" value="His_kinase_dom"/>
</dbReference>
<dbReference type="Gene3D" id="3.30.565.10">
    <property type="entry name" value="Histidine kinase-like ATPase, C-terminal domain"/>
    <property type="match status" value="1"/>
</dbReference>
<dbReference type="SMART" id="SM00387">
    <property type="entry name" value="HATPase_c"/>
    <property type="match status" value="1"/>
</dbReference>
<comment type="caution">
    <text evidence="14">The sequence shown here is derived from an EMBL/GenBank/DDBJ whole genome shotgun (WGS) entry which is preliminary data.</text>
</comment>
<proteinExistence type="predicted"/>
<feature type="transmembrane region" description="Helical" evidence="11">
    <location>
        <begin position="191"/>
        <end position="211"/>
    </location>
</feature>
<dbReference type="InterPro" id="IPR036890">
    <property type="entry name" value="HATPase_C_sf"/>
</dbReference>
<evidence type="ECO:0000256" key="2">
    <source>
        <dbReference type="ARBA" id="ARBA00004141"/>
    </source>
</evidence>
<dbReference type="Proteomes" id="UP000245890">
    <property type="component" value="Unassembled WGS sequence"/>
</dbReference>
<dbReference type="PROSITE" id="PS50109">
    <property type="entry name" value="HIS_KIN"/>
    <property type="match status" value="1"/>
</dbReference>
<keyword evidence="5" id="KW-0808">Transferase</keyword>
<accession>A0A2U0SDD8</accession>
<keyword evidence="9" id="KW-0902">Two-component regulatory system</keyword>
<dbReference type="CDD" id="cd00082">
    <property type="entry name" value="HisKA"/>
    <property type="match status" value="1"/>
</dbReference>
<comment type="subcellular location">
    <subcellularLocation>
        <location evidence="2">Membrane</location>
        <topology evidence="2">Multi-pass membrane protein</topology>
    </subcellularLocation>
</comment>
<evidence type="ECO:0000256" key="3">
    <source>
        <dbReference type="ARBA" id="ARBA00012438"/>
    </source>
</evidence>
<evidence type="ECO:0000256" key="5">
    <source>
        <dbReference type="ARBA" id="ARBA00022679"/>
    </source>
</evidence>
<keyword evidence="6 11" id="KW-0812">Transmembrane</keyword>
<dbReference type="InterPro" id="IPR003660">
    <property type="entry name" value="HAMP_dom"/>
</dbReference>
<dbReference type="PANTHER" id="PTHR45436:SF15">
    <property type="entry name" value="SENSOR HISTIDINE KINASE CUSS"/>
    <property type="match status" value="1"/>
</dbReference>
<evidence type="ECO:0000259" key="12">
    <source>
        <dbReference type="PROSITE" id="PS50109"/>
    </source>
</evidence>
<dbReference type="SUPFAM" id="SSF55874">
    <property type="entry name" value="ATPase domain of HSP90 chaperone/DNA topoisomerase II/histidine kinase"/>
    <property type="match status" value="1"/>
</dbReference>
<evidence type="ECO:0000256" key="9">
    <source>
        <dbReference type="ARBA" id="ARBA00023012"/>
    </source>
</evidence>
<protein>
    <recommendedName>
        <fullName evidence="3">histidine kinase</fullName>
        <ecNumber evidence="3">2.7.13.3</ecNumber>
    </recommendedName>
</protein>